<keyword evidence="4" id="KW-0904">Protein phosphatase</keyword>
<dbReference type="PANTHER" id="PTHR39181">
    <property type="entry name" value="TYROSINE-PROTEIN PHOSPHATASE YWQE"/>
    <property type="match status" value="1"/>
</dbReference>
<dbReference type="RefSeq" id="WP_281819065.1">
    <property type="nucleotide sequence ID" value="NZ_BRLB01000021.1"/>
</dbReference>
<keyword evidence="3" id="KW-0378">Hydrolase</keyword>
<reference evidence="6" key="1">
    <citation type="submission" date="2022-06" db="EMBL/GenBank/DDBJ databases">
        <title>Vallitalea longa sp. nov., an anaerobic bacterium isolated from marine sediment.</title>
        <authorList>
            <person name="Hirano S."/>
            <person name="Terahara T."/>
            <person name="Mori K."/>
            <person name="Hamada M."/>
            <person name="Matsumoto R."/>
            <person name="Kobayashi T."/>
        </authorList>
    </citation>
    <scope>NUCLEOTIDE SEQUENCE</scope>
    <source>
        <strain evidence="6">SH18-1</strain>
    </source>
</reference>
<dbReference type="EC" id="3.1.3.48" evidence="2"/>
<gene>
    <name evidence="6" type="ORF">SH1V18_42520</name>
</gene>
<evidence type="ECO:0000313" key="7">
    <source>
        <dbReference type="Proteomes" id="UP001144256"/>
    </source>
</evidence>
<dbReference type="Pfam" id="PF19567">
    <property type="entry name" value="CpsB_CapC"/>
    <property type="match status" value="1"/>
</dbReference>
<comment type="catalytic activity">
    <reaction evidence="5">
        <text>O-phospho-L-tyrosyl-[protein] + H2O = L-tyrosyl-[protein] + phosphate</text>
        <dbReference type="Rhea" id="RHEA:10684"/>
        <dbReference type="Rhea" id="RHEA-COMP:10136"/>
        <dbReference type="Rhea" id="RHEA-COMP:20101"/>
        <dbReference type="ChEBI" id="CHEBI:15377"/>
        <dbReference type="ChEBI" id="CHEBI:43474"/>
        <dbReference type="ChEBI" id="CHEBI:46858"/>
        <dbReference type="ChEBI" id="CHEBI:61978"/>
        <dbReference type="EC" id="3.1.3.48"/>
    </reaction>
</comment>
<keyword evidence="7" id="KW-1185">Reference proteome</keyword>
<dbReference type="SUPFAM" id="SSF89550">
    <property type="entry name" value="PHP domain-like"/>
    <property type="match status" value="1"/>
</dbReference>
<accession>A0A9W6DHP2</accession>
<protein>
    <recommendedName>
        <fullName evidence="2">protein-tyrosine-phosphatase</fullName>
        <ecNumber evidence="2">3.1.3.48</ecNumber>
    </recommendedName>
</protein>
<comment type="caution">
    <text evidence="6">The sequence shown here is derived from an EMBL/GenBank/DDBJ whole genome shotgun (WGS) entry which is preliminary data.</text>
</comment>
<evidence type="ECO:0000256" key="3">
    <source>
        <dbReference type="ARBA" id="ARBA00022801"/>
    </source>
</evidence>
<dbReference type="InterPro" id="IPR016667">
    <property type="entry name" value="Caps_polysacc_synth_CpsB/CapC"/>
</dbReference>
<dbReference type="GO" id="GO:0004725">
    <property type="term" value="F:protein tyrosine phosphatase activity"/>
    <property type="evidence" value="ECO:0007669"/>
    <property type="project" value="UniProtKB-EC"/>
</dbReference>
<dbReference type="Gene3D" id="3.20.20.140">
    <property type="entry name" value="Metal-dependent hydrolases"/>
    <property type="match status" value="1"/>
</dbReference>
<comment type="similarity">
    <text evidence="1">Belongs to the metallo-dependent hydrolases superfamily. CpsB/CapC family.</text>
</comment>
<name>A0A9W6DHP2_9FIRM</name>
<proteinExistence type="inferred from homology"/>
<dbReference type="Proteomes" id="UP001144256">
    <property type="component" value="Unassembled WGS sequence"/>
</dbReference>
<dbReference type="AlphaFoldDB" id="A0A9W6DHP2"/>
<evidence type="ECO:0000256" key="1">
    <source>
        <dbReference type="ARBA" id="ARBA00005750"/>
    </source>
</evidence>
<evidence type="ECO:0000313" key="6">
    <source>
        <dbReference type="EMBL" id="GKX31772.1"/>
    </source>
</evidence>
<dbReference type="PIRSF" id="PIRSF016557">
    <property type="entry name" value="Caps_synth_CpsB"/>
    <property type="match status" value="1"/>
</dbReference>
<sequence length="262" mass="29704">MIDIHSHILFGVDDGSASLEQTMSMLRIAVDEGIESIIATPHYIIGANKYTKADLLSRYEEVCNIIEKENIPIKLMLGNELFADAMLPDMLVNGECCTLGNSKYVLVEFSPRTAKYSINNLIYNISLKGYTPIIAHPERTFAPDDVDTILKELVKKGCYLQMNSGSVTGIYGEKVNKIAIELLDRHMVHFVATDSHTHRRRSPRVKKAYEFVENRCGARYAEQIFNDNGLKVINDSLIEYVEPKDKINNGLIHKLKYIFNMN</sequence>
<evidence type="ECO:0000256" key="4">
    <source>
        <dbReference type="ARBA" id="ARBA00022912"/>
    </source>
</evidence>
<organism evidence="6 7">
    <name type="scientific">Vallitalea longa</name>
    <dbReference type="NCBI Taxonomy" id="2936439"/>
    <lineage>
        <taxon>Bacteria</taxon>
        <taxon>Bacillati</taxon>
        <taxon>Bacillota</taxon>
        <taxon>Clostridia</taxon>
        <taxon>Lachnospirales</taxon>
        <taxon>Vallitaleaceae</taxon>
        <taxon>Vallitalea</taxon>
    </lineage>
</organism>
<evidence type="ECO:0000256" key="5">
    <source>
        <dbReference type="ARBA" id="ARBA00051722"/>
    </source>
</evidence>
<evidence type="ECO:0000256" key="2">
    <source>
        <dbReference type="ARBA" id="ARBA00013064"/>
    </source>
</evidence>
<dbReference type="EMBL" id="BRLB01000021">
    <property type="protein sequence ID" value="GKX31772.1"/>
    <property type="molecule type" value="Genomic_DNA"/>
</dbReference>
<dbReference type="PANTHER" id="PTHR39181:SF1">
    <property type="entry name" value="TYROSINE-PROTEIN PHOSPHATASE YWQE"/>
    <property type="match status" value="1"/>
</dbReference>
<dbReference type="GO" id="GO:0030145">
    <property type="term" value="F:manganese ion binding"/>
    <property type="evidence" value="ECO:0007669"/>
    <property type="project" value="InterPro"/>
</dbReference>
<dbReference type="InterPro" id="IPR016195">
    <property type="entry name" value="Pol/histidinol_Pase-like"/>
</dbReference>